<organism evidence="1 2">
    <name type="scientific">Tritrichomonas foetus</name>
    <dbReference type="NCBI Taxonomy" id="1144522"/>
    <lineage>
        <taxon>Eukaryota</taxon>
        <taxon>Metamonada</taxon>
        <taxon>Parabasalia</taxon>
        <taxon>Tritrichomonadida</taxon>
        <taxon>Tritrichomonadidae</taxon>
        <taxon>Tritrichomonas</taxon>
    </lineage>
</organism>
<comment type="caution">
    <text evidence="1">The sequence shown here is derived from an EMBL/GenBank/DDBJ whole genome shotgun (WGS) entry which is preliminary data.</text>
</comment>
<name>A0A1J4KGD8_9EUKA</name>
<evidence type="ECO:0000313" key="1">
    <source>
        <dbReference type="EMBL" id="OHT10449.1"/>
    </source>
</evidence>
<protein>
    <submittedName>
        <fullName evidence="1">Uncharacterized protein</fullName>
    </submittedName>
</protein>
<dbReference type="RefSeq" id="XP_068363585.1">
    <property type="nucleotide sequence ID" value="XM_068501293.1"/>
</dbReference>
<gene>
    <name evidence="1" type="ORF">TRFO_20258</name>
</gene>
<dbReference type="AlphaFoldDB" id="A0A1J4KGD8"/>
<keyword evidence="2" id="KW-1185">Reference proteome</keyword>
<evidence type="ECO:0000313" key="2">
    <source>
        <dbReference type="Proteomes" id="UP000179807"/>
    </source>
</evidence>
<proteinExistence type="predicted"/>
<reference evidence="1" key="1">
    <citation type="submission" date="2016-10" db="EMBL/GenBank/DDBJ databases">
        <authorList>
            <person name="Benchimol M."/>
            <person name="Almeida L.G."/>
            <person name="Vasconcelos A.T."/>
            <person name="Perreira-Neves A."/>
            <person name="Rosa I.A."/>
            <person name="Tasca T."/>
            <person name="Bogo M.R."/>
            <person name="de Souza W."/>
        </authorList>
    </citation>
    <scope>NUCLEOTIDE SEQUENCE [LARGE SCALE GENOMIC DNA]</scope>
    <source>
        <strain evidence="1">K</strain>
    </source>
</reference>
<dbReference type="Proteomes" id="UP000179807">
    <property type="component" value="Unassembled WGS sequence"/>
</dbReference>
<dbReference type="InterPro" id="IPR016024">
    <property type="entry name" value="ARM-type_fold"/>
</dbReference>
<dbReference type="EMBL" id="MLAK01000611">
    <property type="protein sequence ID" value="OHT10449.1"/>
    <property type="molecule type" value="Genomic_DNA"/>
</dbReference>
<dbReference type="SUPFAM" id="SSF48371">
    <property type="entry name" value="ARM repeat"/>
    <property type="match status" value="1"/>
</dbReference>
<accession>A0A1J4KGD8</accession>
<dbReference type="VEuPathDB" id="TrichDB:TRFO_20258"/>
<dbReference type="GeneID" id="94835997"/>
<sequence>MVPNPTIPLRSFLPISLSVRYAGFSRNNVLIKPHVPKYLSATPNLYSATLQSQSNLLKKINKCATMSIPEVVPEETMDQSDIYFIETLSSIYYDLKSESHLSKSSNGIHILNSICQLLFRTRKHIPSKYLYIDVKLSFVNSNWLETQHLYKILAFFIKNTKEWISNDIIHSLVFSCEDIIDAREIKAIQKIFTKLTTIVSFRQNLFCEILKFFQYINEKSTYQIDDEIAGGDEIMTNQNGLQVYCPGNSLDMLLDTFLNIINLNAIKNFALAYINNPINLRNLISELLKLFCLPFLDFYSQSLFNVMEKLLFFVKDKQVFRHMFHFLIIHWPVQCLKKQLVFSVNAISLLKYIDNEVSNYDINRFNNLIRTFIERSGSIQSIKVINLMMRVKEIKYLDSINRSIADNLIEILTYFSKNKDADQRLKTVANEKLALINSIRIIKATKAMSDKNSSSNEEYVRKTWSLLRRLAHTNSQNNNTNTI</sequence>